<feature type="transmembrane region" description="Helical" evidence="10">
    <location>
        <begin position="173"/>
        <end position="198"/>
    </location>
</feature>
<dbReference type="InterPro" id="IPR003018">
    <property type="entry name" value="GAF"/>
</dbReference>
<feature type="domain" description="Histidine kinase" evidence="11">
    <location>
        <begin position="531"/>
        <end position="752"/>
    </location>
</feature>
<evidence type="ECO:0000313" key="15">
    <source>
        <dbReference type="Proteomes" id="UP000435036"/>
    </source>
</evidence>
<dbReference type="SUPFAM" id="SSF47384">
    <property type="entry name" value="Homodimeric domain of signal transducing histidine kinase"/>
    <property type="match status" value="1"/>
</dbReference>
<dbReference type="PROSITE" id="PS50885">
    <property type="entry name" value="HAMP"/>
    <property type="match status" value="1"/>
</dbReference>
<keyword evidence="10" id="KW-0812">Transmembrane</keyword>
<feature type="domain" description="HAMP" evidence="13">
    <location>
        <begin position="219"/>
        <end position="271"/>
    </location>
</feature>
<dbReference type="PROSITE" id="PS50109">
    <property type="entry name" value="HIS_KIN"/>
    <property type="match status" value="1"/>
</dbReference>
<feature type="modified residue" description="4-aspartylphosphate" evidence="8">
    <location>
        <position position="1121"/>
    </location>
</feature>
<evidence type="ECO:0000259" key="13">
    <source>
        <dbReference type="PROSITE" id="PS50885"/>
    </source>
</evidence>
<comment type="caution">
    <text evidence="14">The sequence shown here is derived from an EMBL/GenBank/DDBJ whole genome shotgun (WGS) entry which is preliminary data.</text>
</comment>
<evidence type="ECO:0000256" key="3">
    <source>
        <dbReference type="ARBA" id="ARBA00012438"/>
    </source>
</evidence>
<evidence type="ECO:0000313" key="14">
    <source>
        <dbReference type="EMBL" id="MVZ63536.1"/>
    </source>
</evidence>
<keyword evidence="6" id="KW-0418">Kinase</keyword>
<dbReference type="SMART" id="SM00388">
    <property type="entry name" value="HisKA"/>
    <property type="match status" value="1"/>
</dbReference>
<feature type="domain" description="Response regulatory" evidence="12">
    <location>
        <begin position="802"/>
        <end position="916"/>
    </location>
</feature>
<dbReference type="InterPro" id="IPR003661">
    <property type="entry name" value="HisK_dim/P_dom"/>
</dbReference>
<dbReference type="EC" id="2.7.13.3" evidence="3"/>
<dbReference type="GO" id="GO:0000155">
    <property type="term" value="F:phosphorelay sensor kinase activity"/>
    <property type="evidence" value="ECO:0007669"/>
    <property type="project" value="InterPro"/>
</dbReference>
<dbReference type="PANTHER" id="PTHR45339:SF1">
    <property type="entry name" value="HYBRID SIGNAL TRANSDUCTION HISTIDINE KINASE J"/>
    <property type="match status" value="1"/>
</dbReference>
<dbReference type="Pfam" id="PF05227">
    <property type="entry name" value="CHASE3"/>
    <property type="match status" value="1"/>
</dbReference>
<evidence type="ECO:0000256" key="6">
    <source>
        <dbReference type="ARBA" id="ARBA00022777"/>
    </source>
</evidence>
<dbReference type="PANTHER" id="PTHR45339">
    <property type="entry name" value="HYBRID SIGNAL TRANSDUCTION HISTIDINE KINASE J"/>
    <property type="match status" value="1"/>
</dbReference>
<dbReference type="InterPro" id="IPR003594">
    <property type="entry name" value="HATPase_dom"/>
</dbReference>
<accession>A0A6N8L2F4</accession>
<feature type="transmembrane region" description="Helical" evidence="10">
    <location>
        <begin position="12"/>
        <end position="31"/>
    </location>
</feature>
<protein>
    <recommendedName>
        <fullName evidence="3">histidine kinase</fullName>
        <ecNumber evidence="3">2.7.13.3</ecNumber>
    </recommendedName>
</protein>
<evidence type="ECO:0000256" key="8">
    <source>
        <dbReference type="PROSITE-ProRule" id="PRU00169"/>
    </source>
</evidence>
<dbReference type="InterPro" id="IPR003660">
    <property type="entry name" value="HAMP_dom"/>
</dbReference>
<organism evidence="14 15">
    <name type="scientific">Sphingobacterium humi</name>
    <dbReference type="NCBI Taxonomy" id="1796905"/>
    <lineage>
        <taxon>Bacteria</taxon>
        <taxon>Pseudomonadati</taxon>
        <taxon>Bacteroidota</taxon>
        <taxon>Sphingobacteriia</taxon>
        <taxon>Sphingobacteriales</taxon>
        <taxon>Sphingobacteriaceae</taxon>
        <taxon>Sphingobacterium</taxon>
    </lineage>
</organism>
<evidence type="ECO:0000256" key="10">
    <source>
        <dbReference type="SAM" id="Phobius"/>
    </source>
</evidence>
<dbReference type="OrthoDB" id="9811889at2"/>
<dbReference type="InterPro" id="IPR005467">
    <property type="entry name" value="His_kinase_dom"/>
</dbReference>
<dbReference type="InterPro" id="IPR036890">
    <property type="entry name" value="HATPase_C_sf"/>
</dbReference>
<dbReference type="CDD" id="cd17546">
    <property type="entry name" value="REC_hyHK_CKI1_RcsC-like"/>
    <property type="match status" value="1"/>
</dbReference>
<dbReference type="CDD" id="cd16922">
    <property type="entry name" value="HATPase_EvgS-ArcB-TorS-like"/>
    <property type="match status" value="1"/>
</dbReference>
<evidence type="ECO:0000256" key="2">
    <source>
        <dbReference type="ARBA" id="ARBA00004370"/>
    </source>
</evidence>
<keyword evidence="10" id="KW-0472">Membrane</keyword>
<evidence type="ECO:0000256" key="7">
    <source>
        <dbReference type="ARBA" id="ARBA00023012"/>
    </source>
</evidence>
<evidence type="ECO:0000256" key="9">
    <source>
        <dbReference type="SAM" id="Coils"/>
    </source>
</evidence>
<comment type="catalytic activity">
    <reaction evidence="1">
        <text>ATP + protein L-histidine = ADP + protein N-phospho-L-histidine.</text>
        <dbReference type="EC" id="2.7.13.3"/>
    </reaction>
</comment>
<reference evidence="14 15" key="1">
    <citation type="submission" date="2019-12" db="EMBL/GenBank/DDBJ databases">
        <authorList>
            <person name="Dong K."/>
        </authorList>
    </citation>
    <scope>NUCLEOTIDE SEQUENCE [LARGE SCALE GENOMIC DNA]</scope>
    <source>
        <strain evidence="14 15">JCM 31225</strain>
    </source>
</reference>
<evidence type="ECO:0000259" key="11">
    <source>
        <dbReference type="PROSITE" id="PS50109"/>
    </source>
</evidence>
<dbReference type="SUPFAM" id="SSF55781">
    <property type="entry name" value="GAF domain-like"/>
    <property type="match status" value="1"/>
</dbReference>
<proteinExistence type="predicted"/>
<dbReference type="CDD" id="cd00082">
    <property type="entry name" value="HisKA"/>
    <property type="match status" value="1"/>
</dbReference>
<dbReference type="AlphaFoldDB" id="A0A6N8L2F4"/>
<evidence type="ECO:0000259" key="12">
    <source>
        <dbReference type="PROSITE" id="PS50110"/>
    </source>
</evidence>
<dbReference type="PRINTS" id="PR00344">
    <property type="entry name" value="BCTRLSENSOR"/>
</dbReference>
<dbReference type="InterPro" id="IPR029016">
    <property type="entry name" value="GAF-like_dom_sf"/>
</dbReference>
<dbReference type="RefSeq" id="WP_160370245.1">
    <property type="nucleotide sequence ID" value="NZ_WSQA01000013.1"/>
</dbReference>
<dbReference type="GO" id="GO:0016020">
    <property type="term" value="C:membrane"/>
    <property type="evidence" value="ECO:0007669"/>
    <property type="project" value="UniProtKB-SubCell"/>
</dbReference>
<feature type="modified residue" description="4-aspartylphosphate" evidence="8">
    <location>
        <position position="851"/>
    </location>
</feature>
<dbReference type="CDD" id="cd19410">
    <property type="entry name" value="HK9-like_sensor"/>
    <property type="match status" value="1"/>
</dbReference>
<dbReference type="Pfam" id="PF00072">
    <property type="entry name" value="Response_reg"/>
    <property type="match status" value="3"/>
</dbReference>
<dbReference type="Pfam" id="PF00512">
    <property type="entry name" value="HisKA"/>
    <property type="match status" value="1"/>
</dbReference>
<feature type="domain" description="Response regulatory" evidence="12">
    <location>
        <begin position="1071"/>
        <end position="1188"/>
    </location>
</feature>
<dbReference type="InterPro" id="IPR036097">
    <property type="entry name" value="HisK_dim/P_sf"/>
</dbReference>
<dbReference type="PROSITE" id="PS50110">
    <property type="entry name" value="RESPONSE_REGULATORY"/>
    <property type="match status" value="3"/>
</dbReference>
<dbReference type="FunFam" id="3.30.565.10:FF:000010">
    <property type="entry name" value="Sensor histidine kinase RcsC"/>
    <property type="match status" value="1"/>
</dbReference>
<dbReference type="Gene3D" id="3.30.565.10">
    <property type="entry name" value="Histidine kinase-like ATPase, C-terminal domain"/>
    <property type="match status" value="1"/>
</dbReference>
<keyword evidence="9" id="KW-0175">Coiled coil</keyword>
<dbReference type="InterPro" id="IPR001789">
    <property type="entry name" value="Sig_transdc_resp-reg_receiver"/>
</dbReference>
<sequence length="1191" mass="134600">MAHKVLKNLQLGFGFSMLVLISSALAMYISLQRQRANKEVVDQTSANITAAQLVLIDLQNAETGQRGFLLTGQDKFLEPFQISKISLPKHIDDLLHSDLKSVQGQEVEKLAIFATRRMAILEDLIKDRKILQQPSQDMLDEGKKLMDSCRTIIHNIRVDQEERLEVQSQKLDYASWLTSLLIGIASFASLIITSLFFWKLRSDYSQRIKLQEELVAKEKEMKMRLNLIRGIAEKVTKGDFNISIADSEQDDLGNIAQNLLLMTNSLKQSFHKLNQNDWKKNAIAQLNSGLMGNKSLTEICEYSLRFIIQYMKLENGAFYIFKKPSLTLKASVGLKDKLPREIDTKEGPIGEVLQSKTVKVIKDISPHEFHIKLANGELYIKDVALFPILYQQECIGVLELGSRVNITEEIIDLTQELGENIGVAITDAHSRERVQQLLEETQTQTEELQVQHSELENLNVELEAQTQKLKVSEEELRSQQEELLISNRHLEERSLILEEKNQMIAMRNKEIQEKAEALALSTKYKSEFLANMSHELRTPLNSILLLSRVLSENNEGNLNSEQIESSNVIWSSGNGLLNLIDEILDLSKIEAGKMNLEIQEFEVSSLIDDVKQMFKPLINEKNLKFEVENSLINEFTIYSDRLRVEQILRNLLSNALKFTGEGSIKLKVERVKNEDFVTFEISDTGIGIAADKIEVIFDAFQQADGSTRRKFGGTGLGLSISRELARLLQGELSVQSQLNKGSTFKLRVPITTKQEIPLSEEDKIIQEFSPFAEVKSNNDLLAMEIPEEIPDNRSEIKENDRVILIVEDDTVFAKSLIAFANKAGFKAICVVRGDLALTTALKYQPVAILLDIMLPVMDGWQVLESLKTNVDTRHIPVHMMSAENIKKHDSIRNGAINFINKPFNIEDFQDIFTKIDSALNSGPKKVLIIEENTKHASALSYYLESFKISTEIKSTLEDSVQALNSQRVDCVILDMGVPDAVAYDTIEAIKSNSGLEDLPIIVFTGKSLSPQEELKIKQYADSIVLKTAHSYQRILDEVSLFLHLVDKQNGSGYRNSTIPLGSISEILQNRKILIADDDIRNVFSLSKSLEKFNVKVFTAMDGQEAWDKLQENPSIEIILMDIMMPNLDGFEAIKKIRNDSRFKNLPIIAVTAKAMIGDREKCILAGASDYISKPVDPDQLVSLLRVWLFDH</sequence>
<dbReference type="InterPro" id="IPR007891">
    <property type="entry name" value="CHASE3"/>
</dbReference>
<dbReference type="SUPFAM" id="SSF52172">
    <property type="entry name" value="CheY-like"/>
    <property type="match status" value="3"/>
</dbReference>
<dbReference type="SMART" id="SM00448">
    <property type="entry name" value="REC"/>
    <property type="match status" value="3"/>
</dbReference>
<comment type="subcellular location">
    <subcellularLocation>
        <location evidence="2">Membrane</location>
    </subcellularLocation>
</comment>
<dbReference type="Proteomes" id="UP000435036">
    <property type="component" value="Unassembled WGS sequence"/>
</dbReference>
<gene>
    <name evidence="14" type="ORF">GQF63_16020</name>
</gene>
<dbReference type="Pfam" id="PF13185">
    <property type="entry name" value="GAF_2"/>
    <property type="match status" value="1"/>
</dbReference>
<evidence type="ECO:0000256" key="5">
    <source>
        <dbReference type="ARBA" id="ARBA00022679"/>
    </source>
</evidence>
<dbReference type="SMART" id="SM00065">
    <property type="entry name" value="GAF"/>
    <property type="match status" value="1"/>
</dbReference>
<evidence type="ECO:0000256" key="1">
    <source>
        <dbReference type="ARBA" id="ARBA00000085"/>
    </source>
</evidence>
<dbReference type="Gene3D" id="3.30.450.40">
    <property type="match status" value="1"/>
</dbReference>
<dbReference type="InterPro" id="IPR004358">
    <property type="entry name" value="Sig_transdc_His_kin-like_C"/>
</dbReference>
<name>A0A6N8L2F4_9SPHI</name>
<keyword evidence="4 8" id="KW-0597">Phosphoprotein</keyword>
<keyword evidence="5" id="KW-0808">Transferase</keyword>
<dbReference type="SUPFAM" id="SSF55874">
    <property type="entry name" value="ATPase domain of HSP90 chaperone/DNA topoisomerase II/histidine kinase"/>
    <property type="match status" value="1"/>
</dbReference>
<keyword evidence="10" id="KW-1133">Transmembrane helix</keyword>
<keyword evidence="15" id="KW-1185">Reference proteome</keyword>
<dbReference type="Gene3D" id="1.10.287.130">
    <property type="match status" value="1"/>
</dbReference>
<dbReference type="Pfam" id="PF02518">
    <property type="entry name" value="HATPase_c"/>
    <property type="match status" value="1"/>
</dbReference>
<feature type="coiled-coil region" evidence="9">
    <location>
        <begin position="431"/>
        <end position="493"/>
    </location>
</feature>
<dbReference type="Gene3D" id="3.40.50.2300">
    <property type="match status" value="3"/>
</dbReference>
<dbReference type="SMART" id="SM00387">
    <property type="entry name" value="HATPase_c"/>
    <property type="match status" value="1"/>
</dbReference>
<dbReference type="EMBL" id="WSQA01000013">
    <property type="protein sequence ID" value="MVZ63536.1"/>
    <property type="molecule type" value="Genomic_DNA"/>
</dbReference>
<keyword evidence="7" id="KW-0902">Two-component regulatory system</keyword>
<dbReference type="InterPro" id="IPR011006">
    <property type="entry name" value="CheY-like_superfamily"/>
</dbReference>
<feature type="modified residue" description="4-aspartylphosphate" evidence="8">
    <location>
        <position position="974"/>
    </location>
</feature>
<feature type="domain" description="Response regulatory" evidence="12">
    <location>
        <begin position="925"/>
        <end position="1041"/>
    </location>
</feature>
<evidence type="ECO:0000256" key="4">
    <source>
        <dbReference type="ARBA" id="ARBA00022553"/>
    </source>
</evidence>